<dbReference type="EMBL" id="LR593887">
    <property type="protein sequence ID" value="VTR99522.1"/>
    <property type="molecule type" value="Genomic_DNA"/>
</dbReference>
<sequence length="355" mass="37921">MNAKYVFGLAALLVGSSLMSATAQTPAIPAIGSTPTPGSSSPFAGLPGFGISMMQPSPVAPPTVPGAPMQPAPMAQPMTPPMAPMPMAQPMTPPMAPMPMMPMTQPPMTQTETMPAMNFNNPIQPAAYQGSRAPGDGLHAAHWVTDSPPDALGPVGRNGSIGEEIYVRVGPSFGISGAKLDNLTQTGIAVNLGLKTLFFNPAEDRAWTVDVGVLYQRNNGEADEIGMPQFDGRVNLRALTRTSVNIGVGREWWMWAPATNRDITNWRFGLDLGGRYGAGHGDFGVIGNPIAYYRKEDVFGGFYLGINNTLEIPMNGWWALIGFRTEYGVTWGDFIPSGGTQIHEINAWLTAGLRF</sequence>
<gene>
    <name evidence="2" type="ORF">GMBLW1_21490</name>
</gene>
<organism evidence="2">
    <name type="scientific">Tuwongella immobilis</name>
    <dbReference type="NCBI Taxonomy" id="692036"/>
    <lineage>
        <taxon>Bacteria</taxon>
        <taxon>Pseudomonadati</taxon>
        <taxon>Planctomycetota</taxon>
        <taxon>Planctomycetia</taxon>
        <taxon>Gemmatales</taxon>
        <taxon>Gemmataceae</taxon>
        <taxon>Tuwongella</taxon>
    </lineage>
</organism>
<proteinExistence type="predicted"/>
<feature type="chain" id="PRO_5036172729" description="Outer membrane protein beta-barrel domain-containing protein" evidence="1">
    <location>
        <begin position="24"/>
        <end position="355"/>
    </location>
</feature>
<dbReference type="AlphaFoldDB" id="A0A6C2YKI2"/>
<dbReference type="InParanoid" id="A0A6C2YKI2"/>
<dbReference type="EMBL" id="LR586016">
    <property type="protein sequence ID" value="VIP01811.1"/>
    <property type="molecule type" value="Genomic_DNA"/>
</dbReference>
<keyword evidence="3" id="KW-1185">Reference proteome</keyword>
<keyword evidence="1" id="KW-0732">Signal</keyword>
<feature type="signal peptide" evidence="1">
    <location>
        <begin position="1"/>
        <end position="23"/>
    </location>
</feature>
<evidence type="ECO:0008006" key="4">
    <source>
        <dbReference type="Google" id="ProtNLM"/>
    </source>
</evidence>
<evidence type="ECO:0000256" key="1">
    <source>
        <dbReference type="SAM" id="SignalP"/>
    </source>
</evidence>
<dbReference type="RefSeq" id="WP_162657059.1">
    <property type="nucleotide sequence ID" value="NZ_LR593887.1"/>
</dbReference>
<name>A0A6C2YKI2_9BACT</name>
<evidence type="ECO:0000313" key="2">
    <source>
        <dbReference type="EMBL" id="VIP01811.1"/>
    </source>
</evidence>
<reference evidence="2" key="1">
    <citation type="submission" date="2019-04" db="EMBL/GenBank/DDBJ databases">
        <authorList>
            <consortium name="Science for Life Laboratories"/>
        </authorList>
    </citation>
    <scope>NUCLEOTIDE SEQUENCE</scope>
    <source>
        <strain evidence="2">MBLW1</strain>
    </source>
</reference>
<evidence type="ECO:0000313" key="3">
    <source>
        <dbReference type="Proteomes" id="UP000464378"/>
    </source>
</evidence>
<accession>A0A6C2YKI2</accession>
<dbReference type="Proteomes" id="UP000464378">
    <property type="component" value="Chromosome"/>
</dbReference>
<dbReference type="KEGG" id="tim:GMBLW1_21490"/>
<protein>
    <recommendedName>
        <fullName evidence="4">Outer membrane protein beta-barrel domain-containing protein</fullName>
    </recommendedName>
</protein>